<dbReference type="Gene3D" id="3.20.20.210">
    <property type="match status" value="1"/>
</dbReference>
<organism evidence="1">
    <name type="scientific">marine metagenome</name>
    <dbReference type="NCBI Taxonomy" id="408172"/>
    <lineage>
        <taxon>unclassified sequences</taxon>
        <taxon>metagenomes</taxon>
        <taxon>ecological metagenomes</taxon>
    </lineage>
</organism>
<gene>
    <name evidence="1" type="ORF">METZ01_LOCUS331499</name>
</gene>
<evidence type="ECO:0008006" key="2">
    <source>
        <dbReference type="Google" id="ProtNLM"/>
    </source>
</evidence>
<accession>A0A382Q135</accession>
<dbReference type="EMBL" id="UINC01110857">
    <property type="protein sequence ID" value="SVC78645.1"/>
    <property type="molecule type" value="Genomic_DNA"/>
</dbReference>
<protein>
    <recommendedName>
        <fullName evidence="2">Uroporphyrinogen decarboxylase (URO-D) domain-containing protein</fullName>
    </recommendedName>
</protein>
<dbReference type="InterPro" id="IPR038071">
    <property type="entry name" value="UROD/MetE-like_sf"/>
</dbReference>
<dbReference type="AlphaFoldDB" id="A0A382Q135"/>
<sequence length="147" mass="16913">MSSSMSSRERVLATLQHQETDRVPINYSANPGIDTRLKAHFGLDPRDSEGLRQRLGVDFREVACRYAGPRLHAELPDRRVDPVWGRRTRWIEHESGGYWDYCDFPLRDADEGAVADWPSPSPDDYDYNQMVAEARRLRELGVAVFYG</sequence>
<reference evidence="1" key="1">
    <citation type="submission" date="2018-05" db="EMBL/GenBank/DDBJ databases">
        <authorList>
            <person name="Lanie J.A."/>
            <person name="Ng W.-L."/>
            <person name="Kazmierczak K.M."/>
            <person name="Andrzejewski T.M."/>
            <person name="Davidsen T.M."/>
            <person name="Wayne K.J."/>
            <person name="Tettelin H."/>
            <person name="Glass J.I."/>
            <person name="Rusch D."/>
            <person name="Podicherti R."/>
            <person name="Tsui H.-C.T."/>
            <person name="Winkler M.E."/>
        </authorList>
    </citation>
    <scope>NUCLEOTIDE SEQUENCE</scope>
</reference>
<proteinExistence type="predicted"/>
<evidence type="ECO:0000313" key="1">
    <source>
        <dbReference type="EMBL" id="SVC78645.1"/>
    </source>
</evidence>
<name>A0A382Q135_9ZZZZ</name>